<feature type="transmembrane region" description="Helical" evidence="6">
    <location>
        <begin position="158"/>
        <end position="181"/>
    </location>
</feature>
<accession>A0A3B1AJC6</accession>
<feature type="transmembrane region" description="Helical" evidence="6">
    <location>
        <begin position="20"/>
        <end position="45"/>
    </location>
</feature>
<dbReference type="PANTHER" id="PTHR40043:SF1">
    <property type="entry name" value="UPF0719 INNER MEMBRANE PROTEIN YJFL"/>
    <property type="match status" value="1"/>
</dbReference>
<evidence type="ECO:0000256" key="6">
    <source>
        <dbReference type="SAM" id="Phobius"/>
    </source>
</evidence>
<comment type="subcellular location">
    <subcellularLocation>
        <location evidence="1">Cell membrane</location>
        <topology evidence="1">Multi-pass membrane protein</topology>
    </subcellularLocation>
</comment>
<feature type="transmembrane region" description="Helical" evidence="6">
    <location>
        <begin position="282"/>
        <end position="303"/>
    </location>
</feature>
<sequence length="305" mass="32588">MFMDFANVGIGVDIGLASYYLVDFLIAVALLSAMRFFAGLVGNVSATKEISYNDNKAFGISLAGAMIAVSIMLMGVVSGEAGYNLANEVLTVVLFGVIGIMLMWLTRIAFDRVSFPGLSIHDQIMKGNMAASIIDACNMIATAIIIKGAMVWVDGGMIMAIFAVIISFIASQIIMALATLYRVKVYAKRHSHKGKQLHEAIEENNVALALRFSAYRIGIAIAVSAAFTAVEYDADAFLLVFMLWFVVALVLFILLTLIAIVIRHGVLPRINIGEEVGEQGNIAVGAIEGSIYIVVGLLLAGLIGA</sequence>
<evidence type="ECO:0000256" key="3">
    <source>
        <dbReference type="ARBA" id="ARBA00022692"/>
    </source>
</evidence>
<protein>
    <recommendedName>
        <fullName evidence="8">DUF350 domain-containing protein</fullName>
    </recommendedName>
</protein>
<reference evidence="7" key="1">
    <citation type="submission" date="2018-06" db="EMBL/GenBank/DDBJ databases">
        <authorList>
            <person name="Zhirakovskaya E."/>
        </authorList>
    </citation>
    <scope>NUCLEOTIDE SEQUENCE</scope>
</reference>
<evidence type="ECO:0000256" key="1">
    <source>
        <dbReference type="ARBA" id="ARBA00004651"/>
    </source>
</evidence>
<keyword evidence="2" id="KW-1003">Cell membrane</keyword>
<evidence type="ECO:0000256" key="4">
    <source>
        <dbReference type="ARBA" id="ARBA00022989"/>
    </source>
</evidence>
<evidence type="ECO:0008006" key="8">
    <source>
        <dbReference type="Google" id="ProtNLM"/>
    </source>
</evidence>
<name>A0A3B1AJC6_9ZZZZ</name>
<dbReference type="Pfam" id="PF03994">
    <property type="entry name" value="DUF350"/>
    <property type="match status" value="2"/>
</dbReference>
<evidence type="ECO:0000313" key="7">
    <source>
        <dbReference type="EMBL" id="VAX03832.1"/>
    </source>
</evidence>
<dbReference type="PANTHER" id="PTHR40043">
    <property type="entry name" value="UPF0719 INNER MEMBRANE PROTEIN YJFL"/>
    <property type="match status" value="1"/>
</dbReference>
<dbReference type="AlphaFoldDB" id="A0A3B1AJC6"/>
<evidence type="ECO:0000256" key="5">
    <source>
        <dbReference type="ARBA" id="ARBA00023136"/>
    </source>
</evidence>
<dbReference type="GO" id="GO:0005886">
    <property type="term" value="C:plasma membrane"/>
    <property type="evidence" value="ECO:0007669"/>
    <property type="project" value="UniProtKB-SubCell"/>
</dbReference>
<feature type="transmembrane region" description="Helical" evidence="6">
    <location>
        <begin position="89"/>
        <end position="110"/>
    </location>
</feature>
<evidence type="ECO:0000256" key="2">
    <source>
        <dbReference type="ARBA" id="ARBA00022475"/>
    </source>
</evidence>
<keyword evidence="5 6" id="KW-0472">Membrane</keyword>
<gene>
    <name evidence="7" type="ORF">MNBD_GAMMA19-1606</name>
</gene>
<keyword evidence="3 6" id="KW-0812">Transmembrane</keyword>
<feature type="transmembrane region" description="Helical" evidence="6">
    <location>
        <begin position="57"/>
        <end position="77"/>
    </location>
</feature>
<dbReference type="InterPro" id="IPR007140">
    <property type="entry name" value="DUF350"/>
</dbReference>
<feature type="transmembrane region" description="Helical" evidence="6">
    <location>
        <begin position="236"/>
        <end position="262"/>
    </location>
</feature>
<keyword evidence="4 6" id="KW-1133">Transmembrane helix</keyword>
<feature type="transmembrane region" description="Helical" evidence="6">
    <location>
        <begin position="213"/>
        <end position="230"/>
    </location>
</feature>
<organism evidence="7">
    <name type="scientific">hydrothermal vent metagenome</name>
    <dbReference type="NCBI Taxonomy" id="652676"/>
    <lineage>
        <taxon>unclassified sequences</taxon>
        <taxon>metagenomes</taxon>
        <taxon>ecological metagenomes</taxon>
    </lineage>
</organism>
<feature type="transmembrane region" description="Helical" evidence="6">
    <location>
        <begin position="130"/>
        <end position="152"/>
    </location>
</feature>
<proteinExistence type="predicted"/>
<dbReference type="EMBL" id="UOFV01000432">
    <property type="protein sequence ID" value="VAX03832.1"/>
    <property type="molecule type" value="Genomic_DNA"/>
</dbReference>